<protein>
    <submittedName>
        <fullName evidence="2">Uncharacterized protein</fullName>
    </submittedName>
</protein>
<feature type="region of interest" description="Disordered" evidence="1">
    <location>
        <begin position="32"/>
        <end position="62"/>
    </location>
</feature>
<name>A0A0G4G389_VITBC</name>
<reference evidence="2 3" key="1">
    <citation type="submission" date="2014-11" db="EMBL/GenBank/DDBJ databases">
        <authorList>
            <person name="Zhu J."/>
            <person name="Qi W."/>
            <person name="Song R."/>
        </authorList>
    </citation>
    <scope>NUCLEOTIDE SEQUENCE [LARGE SCALE GENOMIC DNA]</scope>
</reference>
<dbReference type="InParanoid" id="A0A0G4G389"/>
<dbReference type="VEuPathDB" id="CryptoDB:Vbra_16882"/>
<feature type="compositionally biased region" description="Low complexity" evidence="1">
    <location>
        <begin position="189"/>
        <end position="213"/>
    </location>
</feature>
<gene>
    <name evidence="2" type="ORF">Vbra_16882</name>
</gene>
<organism evidence="2 3">
    <name type="scientific">Vitrella brassicaformis (strain CCMP3155)</name>
    <dbReference type="NCBI Taxonomy" id="1169540"/>
    <lineage>
        <taxon>Eukaryota</taxon>
        <taxon>Sar</taxon>
        <taxon>Alveolata</taxon>
        <taxon>Colpodellida</taxon>
        <taxon>Vitrellaceae</taxon>
        <taxon>Vitrella</taxon>
    </lineage>
</organism>
<proteinExistence type="predicted"/>
<feature type="compositionally biased region" description="Low complexity" evidence="1">
    <location>
        <begin position="236"/>
        <end position="255"/>
    </location>
</feature>
<accession>A0A0G4G389</accession>
<dbReference type="PhylomeDB" id="A0A0G4G389"/>
<sequence length="869" mass="91071">MNGLECCTGELHSISAPCLSVAMAAAAAASSSSVRPQAEAMGRSASSRYKEGSRVQMVTSKREKGKQRWVKADVYRIEERGGRTVLYMREVGGHREEFKVVVPHNETTAPTNTYQTAPVVWDVSKKPSSLDWRPRQHPLSAITSSSTMPSTTGGSLFAGAAPGPLKGETTAAANEDTADGVLPGAPSVSALSGTSAGEGSLSSAAASSGGGTSSLSTFGAAIPTPKPSTDVFNGLSGAPSPSFTASPTTTTAAPADLFGGSSFAPAKGPSTAQSTTTPISSPFELGKASTGGGGGNLFCGEAAASGGGSLVGDVGSKSSGTDRGSLPGQGGAATGTAGMFDPFSGSITGGTVILSGSVAFEQQRPGGAAQGSPSPIHTAALHQQTHIAIDCSNEDDLQFWGSMMAEEAFHLGKRLINLTALTLVQPFLDQSWCLNTMIYVVEAMRAVTGAVGVHSELADRGWKMPALERVELWGWGADQLGRFISSSQSLKEVGGRQRSWEWWAAVFEHFPITSAGQPGPLRHLQTIGGIASGGIEGDKVRRLQDVLTSRGCHKSLTSLDVEIPPFEKRDSLSALLAVDDFINDYCTSPDVPLTVTAVCDEFFELSEFYADMFPPRPSPFIKTAIKEAARQAARVVYTISQHDITHPLDSPSEAAIDIAQSLTFDKVEWVSVHNADGFVPPPGSPSPVPTIINHLQPFPRVGELCVDSRLSVATGRLLAEKMPIQVGWVVFDEAVSAQDRIGVLEGLGAGREVRTVHVGALDAVSLKQGGVFDGWGSSRLPSIGEICMFLEVSDELEPLAAAEFIRSGLSTLLTAGVRGLRRVVVLLPMHGRLHDAIRELCPNGTRVGGFTINTRVYDGRIGLMATRDP</sequence>
<feature type="compositionally biased region" description="Low complexity" evidence="1">
    <location>
        <begin position="143"/>
        <end position="155"/>
    </location>
</feature>
<evidence type="ECO:0000313" key="2">
    <source>
        <dbReference type="EMBL" id="CEM22719.1"/>
    </source>
</evidence>
<feature type="region of interest" description="Disordered" evidence="1">
    <location>
        <begin position="127"/>
        <end position="213"/>
    </location>
</feature>
<dbReference type="AlphaFoldDB" id="A0A0G4G389"/>
<feature type="region of interest" description="Disordered" evidence="1">
    <location>
        <begin position="229"/>
        <end position="287"/>
    </location>
</feature>
<dbReference type="EMBL" id="CDMY01000556">
    <property type="protein sequence ID" value="CEM22719.1"/>
    <property type="molecule type" value="Genomic_DNA"/>
</dbReference>
<dbReference type="Proteomes" id="UP000041254">
    <property type="component" value="Unassembled WGS sequence"/>
</dbReference>
<feature type="region of interest" description="Disordered" evidence="1">
    <location>
        <begin position="313"/>
        <end position="337"/>
    </location>
</feature>
<keyword evidence="3" id="KW-1185">Reference proteome</keyword>
<evidence type="ECO:0000256" key="1">
    <source>
        <dbReference type="SAM" id="MobiDB-lite"/>
    </source>
</evidence>
<evidence type="ECO:0000313" key="3">
    <source>
        <dbReference type="Proteomes" id="UP000041254"/>
    </source>
</evidence>
<feature type="compositionally biased region" description="Polar residues" evidence="1">
    <location>
        <begin position="270"/>
        <end position="280"/>
    </location>
</feature>